<feature type="chain" id="PRO_5032308470" evidence="2">
    <location>
        <begin position="24"/>
        <end position="325"/>
    </location>
</feature>
<dbReference type="Gene3D" id="3.40.50.1820">
    <property type="entry name" value="alpha/beta hydrolase"/>
    <property type="match status" value="1"/>
</dbReference>
<evidence type="ECO:0000259" key="3">
    <source>
        <dbReference type="Pfam" id="PF20434"/>
    </source>
</evidence>
<feature type="signal peptide" evidence="2">
    <location>
        <begin position="1"/>
        <end position="23"/>
    </location>
</feature>
<dbReference type="GO" id="GO:0016787">
    <property type="term" value="F:hydrolase activity"/>
    <property type="evidence" value="ECO:0007669"/>
    <property type="project" value="UniProtKB-KW"/>
</dbReference>
<dbReference type="InterPro" id="IPR050300">
    <property type="entry name" value="GDXG_lipolytic_enzyme"/>
</dbReference>
<reference evidence="4" key="1">
    <citation type="submission" date="2020-08" db="EMBL/GenBank/DDBJ databases">
        <title>Genomic Encyclopedia of Type Strains, Phase IV (KMG-IV): sequencing the most valuable type-strain genomes for metagenomic binning, comparative biology and taxonomic classification.</title>
        <authorList>
            <person name="Goeker M."/>
        </authorList>
    </citation>
    <scope>NUCLEOTIDE SEQUENCE [LARGE SCALE GENOMIC DNA]</scope>
    <source>
        <strain evidence="4">DSM 105720</strain>
    </source>
</reference>
<organism evidence="4 5">
    <name type="scientific">Bacteroides reticulotermitis</name>
    <dbReference type="NCBI Taxonomy" id="1133319"/>
    <lineage>
        <taxon>Bacteria</taxon>
        <taxon>Pseudomonadati</taxon>
        <taxon>Bacteroidota</taxon>
        <taxon>Bacteroidia</taxon>
        <taxon>Bacteroidales</taxon>
        <taxon>Bacteroidaceae</taxon>
        <taxon>Bacteroides</taxon>
    </lineage>
</organism>
<dbReference type="Proteomes" id="UP000560658">
    <property type="component" value="Unassembled WGS sequence"/>
</dbReference>
<dbReference type="InterPro" id="IPR049492">
    <property type="entry name" value="BD-FAE-like_dom"/>
</dbReference>
<keyword evidence="2" id="KW-0732">Signal</keyword>
<gene>
    <name evidence="4" type="ORF">GGR06_002148</name>
</gene>
<dbReference type="InterPro" id="IPR029058">
    <property type="entry name" value="AB_hydrolase_fold"/>
</dbReference>
<dbReference type="EMBL" id="JACIER010000008">
    <property type="protein sequence ID" value="MBB4044354.1"/>
    <property type="molecule type" value="Genomic_DNA"/>
</dbReference>
<accession>A0A840D494</accession>
<comment type="caution">
    <text evidence="4">The sequence shown here is derived from an EMBL/GenBank/DDBJ whole genome shotgun (WGS) entry which is preliminary data.</text>
</comment>
<protein>
    <submittedName>
        <fullName evidence="4">Acetyl esterase/lipase</fullName>
    </submittedName>
</protein>
<dbReference type="PROSITE" id="PS51257">
    <property type="entry name" value="PROKAR_LIPOPROTEIN"/>
    <property type="match status" value="1"/>
</dbReference>
<dbReference type="PANTHER" id="PTHR48081:SF13">
    <property type="entry name" value="ALPHA_BETA HYDROLASE"/>
    <property type="match status" value="1"/>
</dbReference>
<dbReference type="SUPFAM" id="SSF53474">
    <property type="entry name" value="alpha/beta-Hydrolases"/>
    <property type="match status" value="1"/>
</dbReference>
<feature type="domain" description="BD-FAE-like" evidence="3">
    <location>
        <begin position="77"/>
        <end position="283"/>
    </location>
</feature>
<proteinExistence type="predicted"/>
<evidence type="ECO:0000313" key="5">
    <source>
        <dbReference type="Proteomes" id="UP000560658"/>
    </source>
</evidence>
<dbReference type="PANTHER" id="PTHR48081">
    <property type="entry name" value="AB HYDROLASE SUPERFAMILY PROTEIN C4A8.06C"/>
    <property type="match status" value="1"/>
</dbReference>
<sequence length="325" mass="35714">MKKYLLTVAIAATGCMVTLPLDAQDMIANMPATIPAAVPTEKSVQLIDQVEQTGTSIFYLKDIVYEKRGDIELTLQLLIPNTSDHKPRPCVMYIPGSAWFKQNVYMGIPNMIEMAKRGFTVAIMEYRNSGIASFPAQVIDAKNAIRFLRKNAERFGIDTANLFVWGDSSGGHVSLFTGITTGQELDEPDSPEVPCTVSGVIAYFPPTDLSVLKDAPNTISKGDANSPEGQLIGKKDIAANIDLARAASPNWYVKPETTVAPVLLAAGTRDRVVPFAQTDLMAHCLADNGKTFEYYALKDADHGSWQFWTPQMLDIVEAFIRKYIK</sequence>
<keyword evidence="1" id="KW-0378">Hydrolase</keyword>
<dbReference type="AlphaFoldDB" id="A0A840D494"/>
<keyword evidence="5" id="KW-1185">Reference proteome</keyword>
<name>A0A840D494_9BACE</name>
<evidence type="ECO:0000256" key="1">
    <source>
        <dbReference type="ARBA" id="ARBA00022801"/>
    </source>
</evidence>
<dbReference type="RefSeq" id="WP_183208580.1">
    <property type="nucleotide sequence ID" value="NZ_JACIER010000008.1"/>
</dbReference>
<evidence type="ECO:0000313" key="4">
    <source>
        <dbReference type="EMBL" id="MBB4044354.1"/>
    </source>
</evidence>
<evidence type="ECO:0000256" key="2">
    <source>
        <dbReference type="SAM" id="SignalP"/>
    </source>
</evidence>
<dbReference type="Pfam" id="PF20434">
    <property type="entry name" value="BD-FAE"/>
    <property type="match status" value="1"/>
</dbReference>